<evidence type="ECO:0000256" key="1">
    <source>
        <dbReference type="ARBA" id="ARBA00004123"/>
    </source>
</evidence>
<evidence type="ECO:0000256" key="4">
    <source>
        <dbReference type="SAM" id="MobiDB-lite"/>
    </source>
</evidence>
<proteinExistence type="predicted"/>
<dbReference type="Proteomes" id="UP000092666">
    <property type="component" value="Unassembled WGS sequence"/>
</dbReference>
<dbReference type="Gene3D" id="1.10.10.60">
    <property type="entry name" value="Homeodomain-like"/>
    <property type="match status" value="2"/>
</dbReference>
<feature type="compositionally biased region" description="Polar residues" evidence="4">
    <location>
        <begin position="130"/>
        <end position="140"/>
    </location>
</feature>
<feature type="region of interest" description="Disordered" evidence="4">
    <location>
        <begin position="644"/>
        <end position="716"/>
    </location>
</feature>
<feature type="domain" description="HTH myb-type" evidence="6">
    <location>
        <begin position="439"/>
        <end position="492"/>
    </location>
</feature>
<dbReference type="OrthoDB" id="39591at2759"/>
<dbReference type="InterPro" id="IPR009057">
    <property type="entry name" value="Homeodomain-like_sf"/>
</dbReference>
<evidence type="ECO:0000313" key="8">
    <source>
        <dbReference type="Proteomes" id="UP000092666"/>
    </source>
</evidence>
<keyword evidence="2" id="KW-0238">DNA-binding</keyword>
<feature type="domain" description="Myb-like" evidence="5">
    <location>
        <begin position="491"/>
        <end position="554"/>
    </location>
</feature>
<reference evidence="8" key="2">
    <citation type="submission" date="2013-12" db="EMBL/GenBank/DDBJ databases">
        <title>Evolution of pathogenesis and genome organization in the Tremellales.</title>
        <authorList>
            <person name="Cuomo C."/>
            <person name="Litvintseva A."/>
            <person name="Heitman J."/>
            <person name="Chen Y."/>
            <person name="Sun S."/>
            <person name="Springer D."/>
            <person name="Dromer F."/>
            <person name="Young S."/>
            <person name="Zeng Q."/>
            <person name="Chapman S."/>
            <person name="Gujja S."/>
            <person name="Saif S."/>
            <person name="Birren B."/>
        </authorList>
    </citation>
    <scope>NUCLEOTIDE SEQUENCE [LARGE SCALE GENOMIC DNA]</scope>
    <source>
        <strain evidence="8">BCC8398</strain>
    </source>
</reference>
<feature type="compositionally biased region" description="Polar residues" evidence="4">
    <location>
        <begin position="707"/>
        <end position="716"/>
    </location>
</feature>
<feature type="compositionally biased region" description="Polar residues" evidence="4">
    <location>
        <begin position="211"/>
        <end position="244"/>
    </location>
</feature>
<dbReference type="EMBL" id="KI669493">
    <property type="protein sequence ID" value="OCF37343.1"/>
    <property type="molecule type" value="Genomic_DNA"/>
</dbReference>
<feature type="compositionally biased region" description="Basic and acidic residues" evidence="4">
    <location>
        <begin position="316"/>
        <end position="327"/>
    </location>
</feature>
<feature type="compositionally biased region" description="Basic and acidic residues" evidence="4">
    <location>
        <begin position="153"/>
        <end position="164"/>
    </location>
</feature>
<dbReference type="InterPro" id="IPR001005">
    <property type="entry name" value="SANT/Myb"/>
</dbReference>
<feature type="compositionally biased region" description="Polar residues" evidence="4">
    <location>
        <begin position="273"/>
        <end position="284"/>
    </location>
</feature>
<feature type="compositionally biased region" description="Basic and acidic residues" evidence="4">
    <location>
        <begin position="666"/>
        <end position="685"/>
    </location>
</feature>
<evidence type="ECO:0000256" key="3">
    <source>
        <dbReference type="ARBA" id="ARBA00023242"/>
    </source>
</evidence>
<gene>
    <name evidence="7" type="ORF">I316_01252</name>
</gene>
<keyword evidence="3" id="KW-0539">Nucleus</keyword>
<feature type="compositionally biased region" description="Basic residues" evidence="4">
    <location>
        <begin position="104"/>
        <end position="116"/>
    </location>
</feature>
<dbReference type="GO" id="GO:0000976">
    <property type="term" value="F:transcription cis-regulatory region binding"/>
    <property type="evidence" value="ECO:0007669"/>
    <property type="project" value="TreeGrafter"/>
</dbReference>
<feature type="compositionally biased region" description="Basic residues" evidence="4">
    <location>
        <begin position="37"/>
        <end position="52"/>
    </location>
</feature>
<feature type="compositionally biased region" description="Polar residues" evidence="4">
    <location>
        <begin position="305"/>
        <end position="315"/>
    </location>
</feature>
<evidence type="ECO:0008006" key="9">
    <source>
        <dbReference type="Google" id="ProtNLM"/>
    </source>
</evidence>
<sequence>MEDIFLGTPSGAAQLRGVSLSPSPETQAEASTSNTRTSHHGKHKKHPQKHKRSREDETNSSKKLKKLRRDSAAHPEAGFDPNLSLSALEPTEEAVNGKESKEERRRRKEEKRRRKFGVGESADDGILHAATSNANGQTITDGLEDDIAAPRGADSKEQKREKKEGRRSRKSDVDTADGTNTAAVEVQGNGKNSTQVIPELSTSTTKKTKSVGSSRQVPAETEATSPDETPSSSPRTASQLNLEPSATPLVALTPNTAKRLLVTRPLRAPVSPATASKQRSSKQSVPPVPAAAATTSGSRSTRKSQPGSSLAQRTRAQSEEKVDDATLKKRLNGPKAVEEWIANNWVTEAEMRRLERCGVLIYKKGKFSEDEKTAIRQALQNYQKVQRLNDHQLVDLIMSTKLNSPLEKEDWRSFWLDLAAVVPGRPVAYVQRSVQRMYDPKGHKGAWTPEEDDALMRAYVKYPNQWGKISEVVDRTLYDCRDRYTKELSRGSDRTTGRWAPEEEAQLIASVNKINRSLGRDEWQEDDIPWELVAKDMGGKRSLKQCRVKWSEVVMPKRQGLGGEWNMSDRFKILDRIELLNLRSEKHLDWRAIRTCESLEHLSTKQISNAYHHLKRGIPNASSMDFDELLKAMRRHTSELQIAAGKKRIKSRARVVSDDEGDDENGEPRNKEKPKREGKQGRGDTDEPESPNPESVTGEKAQGLNGVRTTDGMSSD</sequence>
<dbReference type="AlphaFoldDB" id="A0A1B9H232"/>
<dbReference type="PROSITE" id="PS51294">
    <property type="entry name" value="HTH_MYB"/>
    <property type="match status" value="1"/>
</dbReference>
<feature type="compositionally biased region" description="Low complexity" evidence="4">
    <location>
        <begin position="290"/>
        <end position="299"/>
    </location>
</feature>
<feature type="domain" description="Myb-like" evidence="5">
    <location>
        <begin position="439"/>
        <end position="488"/>
    </location>
</feature>
<dbReference type="STRING" id="1296120.A0A1B9H232"/>
<dbReference type="SUPFAM" id="SSF46689">
    <property type="entry name" value="Homeodomain-like"/>
    <property type="match status" value="2"/>
</dbReference>
<feature type="compositionally biased region" description="Polar residues" evidence="4">
    <location>
        <begin position="20"/>
        <end position="36"/>
    </location>
</feature>
<evidence type="ECO:0000313" key="7">
    <source>
        <dbReference type="EMBL" id="OCF37343.1"/>
    </source>
</evidence>
<keyword evidence="8" id="KW-1185">Reference proteome</keyword>
<evidence type="ECO:0000259" key="5">
    <source>
        <dbReference type="PROSITE" id="PS50090"/>
    </source>
</evidence>
<comment type="subcellular location">
    <subcellularLocation>
        <location evidence="1">Nucleus</location>
    </subcellularLocation>
</comment>
<dbReference type="Pfam" id="PF00249">
    <property type="entry name" value="Myb_DNA-binding"/>
    <property type="match status" value="2"/>
</dbReference>
<dbReference type="PANTHER" id="PTHR46380:SF2">
    <property type="entry name" value="CYCLIN-D-BINDING MYB-LIKE TRANSCRIPTION FACTOR 1"/>
    <property type="match status" value="1"/>
</dbReference>
<dbReference type="InterPro" id="IPR017930">
    <property type="entry name" value="Myb_dom"/>
</dbReference>
<organism evidence="7 8">
    <name type="scientific">Kwoniella heveanensis BCC8398</name>
    <dbReference type="NCBI Taxonomy" id="1296120"/>
    <lineage>
        <taxon>Eukaryota</taxon>
        <taxon>Fungi</taxon>
        <taxon>Dikarya</taxon>
        <taxon>Basidiomycota</taxon>
        <taxon>Agaricomycotina</taxon>
        <taxon>Tremellomycetes</taxon>
        <taxon>Tremellales</taxon>
        <taxon>Cryptococcaceae</taxon>
        <taxon>Kwoniella</taxon>
    </lineage>
</organism>
<dbReference type="CDD" id="cd00167">
    <property type="entry name" value="SANT"/>
    <property type="match status" value="1"/>
</dbReference>
<dbReference type="PANTHER" id="PTHR46380">
    <property type="entry name" value="CYCLIN-D-BINDING MYB-LIKE TRANSCRIPTION FACTOR 1"/>
    <property type="match status" value="1"/>
</dbReference>
<dbReference type="InterPro" id="IPR051651">
    <property type="entry name" value="DMTF1_DNA-bind_reg"/>
</dbReference>
<reference evidence="7 8" key="1">
    <citation type="submission" date="2013-07" db="EMBL/GenBank/DDBJ databases">
        <title>The Genome Sequence of Cryptococcus heveanensis BCC8398.</title>
        <authorList>
            <consortium name="The Broad Institute Genome Sequencing Platform"/>
            <person name="Cuomo C."/>
            <person name="Litvintseva A."/>
            <person name="Chen Y."/>
            <person name="Heitman J."/>
            <person name="Sun S."/>
            <person name="Springer D."/>
            <person name="Dromer F."/>
            <person name="Young S.K."/>
            <person name="Zeng Q."/>
            <person name="Gargeya S."/>
            <person name="Fitzgerald M."/>
            <person name="Abouelleil A."/>
            <person name="Alvarado L."/>
            <person name="Berlin A.M."/>
            <person name="Chapman S.B."/>
            <person name="Dewar J."/>
            <person name="Goldberg J."/>
            <person name="Griggs A."/>
            <person name="Gujja S."/>
            <person name="Hansen M."/>
            <person name="Howarth C."/>
            <person name="Imamovic A."/>
            <person name="Larimer J."/>
            <person name="McCowan C."/>
            <person name="Murphy C."/>
            <person name="Pearson M."/>
            <person name="Priest M."/>
            <person name="Roberts A."/>
            <person name="Saif S."/>
            <person name="Shea T."/>
            <person name="Sykes S."/>
            <person name="Wortman J."/>
            <person name="Nusbaum C."/>
            <person name="Birren B."/>
        </authorList>
    </citation>
    <scope>NUCLEOTIDE SEQUENCE [LARGE SCALE GENOMIC DNA]</scope>
    <source>
        <strain evidence="7 8">BCC8398</strain>
    </source>
</reference>
<protein>
    <recommendedName>
        <fullName evidence="9">Nucleolar protein</fullName>
    </recommendedName>
</protein>
<dbReference type="PROSITE" id="PS50090">
    <property type="entry name" value="MYB_LIKE"/>
    <property type="match status" value="2"/>
</dbReference>
<feature type="region of interest" description="Disordered" evidence="4">
    <location>
        <begin position="1"/>
        <end position="327"/>
    </location>
</feature>
<name>A0A1B9H232_9TREE</name>
<evidence type="ECO:0000256" key="2">
    <source>
        <dbReference type="ARBA" id="ARBA00023125"/>
    </source>
</evidence>
<dbReference type="SMART" id="SM00717">
    <property type="entry name" value="SANT"/>
    <property type="match status" value="3"/>
</dbReference>
<dbReference type="GO" id="GO:0003700">
    <property type="term" value="F:DNA-binding transcription factor activity"/>
    <property type="evidence" value="ECO:0007669"/>
    <property type="project" value="TreeGrafter"/>
</dbReference>
<accession>A0A1B9H232</accession>
<evidence type="ECO:0000259" key="6">
    <source>
        <dbReference type="PROSITE" id="PS51294"/>
    </source>
</evidence>
<dbReference type="GO" id="GO:0005634">
    <property type="term" value="C:nucleus"/>
    <property type="evidence" value="ECO:0007669"/>
    <property type="project" value="UniProtKB-SubCell"/>
</dbReference>